<dbReference type="RefSeq" id="WP_084665018.1">
    <property type="nucleotide sequence ID" value="NZ_LT838272.1"/>
</dbReference>
<dbReference type="Gene3D" id="3.10.450.620">
    <property type="entry name" value="JHP933, nucleotidyltransferase-like core domain"/>
    <property type="match status" value="1"/>
</dbReference>
<dbReference type="GO" id="GO:0016740">
    <property type="term" value="F:transferase activity"/>
    <property type="evidence" value="ECO:0007669"/>
    <property type="project" value="UniProtKB-KW"/>
</dbReference>
<dbReference type="Proteomes" id="UP000192569">
    <property type="component" value="Chromosome I"/>
</dbReference>
<dbReference type="InterPro" id="IPR014942">
    <property type="entry name" value="AbiEii"/>
</dbReference>
<reference evidence="1 2" key="1">
    <citation type="submission" date="2017-04" db="EMBL/GenBank/DDBJ databases">
        <authorList>
            <person name="Afonso C.L."/>
            <person name="Miller P.J."/>
            <person name="Scott M.A."/>
            <person name="Spackman E."/>
            <person name="Goraichik I."/>
            <person name="Dimitrov K.M."/>
            <person name="Suarez D.L."/>
            <person name="Swayne D.E."/>
        </authorList>
    </citation>
    <scope>NUCLEOTIDE SEQUENCE [LARGE SCALE GENOMIC DNA]</scope>
    <source>
        <strain evidence="1 2">ToBE</strain>
    </source>
</reference>
<evidence type="ECO:0000313" key="2">
    <source>
        <dbReference type="Proteomes" id="UP000192569"/>
    </source>
</evidence>
<accession>A0A1W1VRV9</accession>
<dbReference type="STRING" id="698762.SAMN00808754_1399"/>
<dbReference type="EMBL" id="LT838272">
    <property type="protein sequence ID" value="SMB96099.1"/>
    <property type="molecule type" value="Genomic_DNA"/>
</dbReference>
<protein>
    <submittedName>
        <fullName evidence="1">Nucleotidyl transferase AbiEii toxin, Type IV TA system</fullName>
    </submittedName>
</protein>
<gene>
    <name evidence="1" type="ORF">SAMN00808754_1399</name>
</gene>
<organism evidence="1 2">
    <name type="scientific">Thermanaeromonas toyohensis ToBE</name>
    <dbReference type="NCBI Taxonomy" id="698762"/>
    <lineage>
        <taxon>Bacteria</taxon>
        <taxon>Bacillati</taxon>
        <taxon>Bacillota</taxon>
        <taxon>Clostridia</taxon>
        <taxon>Neomoorellales</taxon>
        <taxon>Neomoorellaceae</taxon>
        <taxon>Thermanaeromonas</taxon>
    </lineage>
</organism>
<dbReference type="OrthoDB" id="9780929at2"/>
<dbReference type="AlphaFoldDB" id="A0A1W1VRV9"/>
<proteinExistence type="predicted"/>
<dbReference type="Pfam" id="PF08843">
    <property type="entry name" value="AbiEii"/>
    <property type="match status" value="1"/>
</dbReference>
<keyword evidence="2" id="KW-1185">Reference proteome</keyword>
<name>A0A1W1VRV9_9FIRM</name>
<evidence type="ECO:0000313" key="1">
    <source>
        <dbReference type="EMBL" id="SMB96099.1"/>
    </source>
</evidence>
<keyword evidence="1" id="KW-0808">Transferase</keyword>
<sequence length="300" mass="34201">MLWDEILRRSKHFNVEAEVIFREEVQKTVLTYLSLKRFFSDAVLQGGTALRLFYGSPRFSEDLDFVFTARDSKAFSTAEHWLHGVETFVMQNFPFIQEASLNEQRENGSLRWFVLRAKTATVRRSLRINIELANVLSYHHNVAVLQQPPLNPAVRVESPSEIMADKVVAIALRDYIKGRDLWDIIFLSENRNVGIDVSLTAQKATDYGSNQDEFYEKLLAAAERIRKGGVASLEREMVRFLPGSVAPLYVPKVEEMVEKVTALLATVATNLRHILEAQNDAADRVAKLFSAKRPQKGFRL</sequence>